<dbReference type="AlphaFoldDB" id="A0A9D1JRS5"/>
<accession>A0A9D1JRS5</accession>
<gene>
    <name evidence="1" type="ORF">IAB46_13725</name>
</gene>
<comment type="caution">
    <text evidence="1">The sequence shown here is derived from an EMBL/GenBank/DDBJ whole genome shotgun (WGS) entry which is preliminary data.</text>
</comment>
<reference evidence="1" key="2">
    <citation type="journal article" date="2021" name="PeerJ">
        <title>Extensive microbial diversity within the chicken gut microbiome revealed by metagenomics and culture.</title>
        <authorList>
            <person name="Gilroy R."/>
            <person name="Ravi A."/>
            <person name="Getino M."/>
            <person name="Pursley I."/>
            <person name="Horton D.L."/>
            <person name="Alikhan N.F."/>
            <person name="Baker D."/>
            <person name="Gharbi K."/>
            <person name="Hall N."/>
            <person name="Watson M."/>
            <person name="Adriaenssens E.M."/>
            <person name="Foster-Nyarko E."/>
            <person name="Jarju S."/>
            <person name="Secka A."/>
            <person name="Antonio M."/>
            <person name="Oren A."/>
            <person name="Chaudhuri R.R."/>
            <person name="La Ragione R."/>
            <person name="Hildebrand F."/>
            <person name="Pallen M.J."/>
        </authorList>
    </citation>
    <scope>NUCLEOTIDE SEQUENCE</scope>
    <source>
        <strain evidence="1">CHK178-757</strain>
    </source>
</reference>
<sequence>MRYIEKGEEPRSLTEYKQKKDAYFDGYPYKDHIRERLLKEQGYLCGYCMRRLNSVKDVKIEHLLPQSKLKEDPKEALNYKKMIGVYYGNQNTARDKRALTCDAHRGNEDLTVTPLSKTCIAQIKYRSNGEIYFDEPDIEKDLNETLNLNCNQADAYLVTNRKEAINACKRQLLKLQEKGIWKESILEAMLKRYERTDSEGRYEPYSGIVIYYLKKKLRTNKKN</sequence>
<organism evidence="1 2">
    <name type="scientific">Candidatus Scybalocola faecigallinarum</name>
    <dbReference type="NCBI Taxonomy" id="2840941"/>
    <lineage>
        <taxon>Bacteria</taxon>
        <taxon>Bacillati</taxon>
        <taxon>Bacillota</taxon>
        <taxon>Clostridia</taxon>
        <taxon>Lachnospirales</taxon>
        <taxon>Lachnospiraceae</taxon>
        <taxon>Lachnospiraceae incertae sedis</taxon>
        <taxon>Candidatus Scybalocola (ex Gilroy et al. 2021)</taxon>
    </lineage>
</organism>
<proteinExistence type="predicted"/>
<evidence type="ECO:0000313" key="1">
    <source>
        <dbReference type="EMBL" id="HIS48582.1"/>
    </source>
</evidence>
<protein>
    <submittedName>
        <fullName evidence="1">TIGR02646 family protein</fullName>
    </submittedName>
</protein>
<reference evidence="1" key="1">
    <citation type="submission" date="2020-10" db="EMBL/GenBank/DDBJ databases">
        <authorList>
            <person name="Gilroy R."/>
        </authorList>
    </citation>
    <scope>NUCLEOTIDE SEQUENCE</scope>
    <source>
        <strain evidence="1">CHK178-757</strain>
    </source>
</reference>
<dbReference type="EMBL" id="DVIT01000059">
    <property type="protein sequence ID" value="HIS48582.1"/>
    <property type="molecule type" value="Genomic_DNA"/>
</dbReference>
<evidence type="ECO:0000313" key="2">
    <source>
        <dbReference type="Proteomes" id="UP000823927"/>
    </source>
</evidence>
<dbReference type="Proteomes" id="UP000823927">
    <property type="component" value="Unassembled WGS sequence"/>
</dbReference>
<name>A0A9D1JRS5_9FIRM</name>